<proteinExistence type="predicted"/>
<evidence type="ECO:0000313" key="3">
    <source>
        <dbReference type="Proteomes" id="UP001596023"/>
    </source>
</evidence>
<feature type="domain" description="Rad50/SbcC-type AAA" evidence="1">
    <location>
        <begin position="22"/>
        <end position="61"/>
    </location>
</feature>
<protein>
    <submittedName>
        <fullName evidence="2">AAA family ATPase</fullName>
    </submittedName>
</protein>
<dbReference type="Pfam" id="PF13476">
    <property type="entry name" value="AAA_23"/>
    <property type="match status" value="1"/>
</dbReference>
<reference evidence="3" key="1">
    <citation type="journal article" date="2019" name="Int. J. Syst. Evol. Microbiol.">
        <title>The Global Catalogue of Microorganisms (GCM) 10K type strain sequencing project: providing services to taxonomists for standard genome sequencing and annotation.</title>
        <authorList>
            <consortium name="The Broad Institute Genomics Platform"/>
            <consortium name="The Broad Institute Genome Sequencing Center for Infectious Disease"/>
            <person name="Wu L."/>
            <person name="Ma J."/>
        </authorList>
    </citation>
    <scope>NUCLEOTIDE SEQUENCE [LARGE SCALE GENOMIC DNA]</scope>
    <source>
        <strain evidence="3">CCUG 66188</strain>
    </source>
</reference>
<accession>A0ABV9KZU6</accession>
<dbReference type="EMBL" id="JBHSGN010000111">
    <property type="protein sequence ID" value="MFC4675690.1"/>
    <property type="molecule type" value="Genomic_DNA"/>
</dbReference>
<dbReference type="Proteomes" id="UP001596023">
    <property type="component" value="Unassembled WGS sequence"/>
</dbReference>
<dbReference type="SUPFAM" id="SSF52540">
    <property type="entry name" value="P-loop containing nucleoside triphosphate hydrolases"/>
    <property type="match status" value="1"/>
</dbReference>
<dbReference type="InterPro" id="IPR027417">
    <property type="entry name" value="P-loop_NTPase"/>
</dbReference>
<name>A0ABV9KZU6_9BACT</name>
<gene>
    <name evidence="2" type="ORF">ACFO6W_18535</name>
</gene>
<keyword evidence="3" id="KW-1185">Reference proteome</keyword>
<dbReference type="RefSeq" id="WP_379999152.1">
    <property type="nucleotide sequence ID" value="NZ_JBHSGN010000111.1"/>
</dbReference>
<evidence type="ECO:0000259" key="1">
    <source>
        <dbReference type="Pfam" id="PF13476"/>
    </source>
</evidence>
<dbReference type="InterPro" id="IPR038729">
    <property type="entry name" value="Rad50/SbcC_AAA"/>
</dbReference>
<dbReference type="Gene3D" id="3.40.50.300">
    <property type="entry name" value="P-loop containing nucleotide triphosphate hydrolases"/>
    <property type="match status" value="1"/>
</dbReference>
<comment type="caution">
    <text evidence="2">The sequence shown here is derived from an EMBL/GenBank/DDBJ whole genome shotgun (WGS) entry which is preliminary data.</text>
</comment>
<organism evidence="2 3">
    <name type="scientific">Dysgonomonas termitidis</name>
    <dbReference type="NCBI Taxonomy" id="1516126"/>
    <lineage>
        <taxon>Bacteria</taxon>
        <taxon>Pseudomonadati</taxon>
        <taxon>Bacteroidota</taxon>
        <taxon>Bacteroidia</taxon>
        <taxon>Bacteroidales</taxon>
        <taxon>Dysgonomonadaceae</taxon>
        <taxon>Dysgonomonas</taxon>
    </lineage>
</organism>
<sequence>MIYINKIKNIKPIEERSVYPYNIPSIAKLNELTFHKNITFIVGENGSGKSTLIEAIAINAGFNPEGGTHNFNFQTKESHSSLFNDLKLFRSPYREKDGFFLRAESFYNVATEIDKLFEFEKSKRDLYYGGSLHERSHGGEFLIINT</sequence>
<evidence type="ECO:0000313" key="2">
    <source>
        <dbReference type="EMBL" id="MFC4675690.1"/>
    </source>
</evidence>